<keyword evidence="6" id="KW-1185">Reference proteome</keyword>
<evidence type="ECO:0000259" key="4">
    <source>
        <dbReference type="PROSITE" id="PS01124"/>
    </source>
</evidence>
<name>A0A8H2LEJ8_9FLAO</name>
<organism evidence="5 6">
    <name type="scientific">Bizionia saleffrena</name>
    <dbReference type="NCBI Taxonomy" id="291189"/>
    <lineage>
        <taxon>Bacteria</taxon>
        <taxon>Pseudomonadati</taxon>
        <taxon>Bacteroidota</taxon>
        <taxon>Flavobacteriia</taxon>
        <taxon>Flavobacteriales</taxon>
        <taxon>Flavobacteriaceae</taxon>
        <taxon>Bizionia</taxon>
    </lineage>
</organism>
<keyword evidence="3" id="KW-0804">Transcription</keyword>
<sequence length="189" mass="21596">MHEIYTIKNMVCDRCIASVLTIFEGEGFTVESIELGQVNVVKTEKSNQECNLESLSIQLKKNGFEIIKNDKDTLVEKLKIELINAIEAGRTEQLSQDLALRFGKSYSVLSKLFSKTEGVTLEKYSIQLKIEKVKELIQLGQLNFSEIAYSLNYKTSSHLARQFKMVTGVSMTEYKNAKEWNRKTIDKII</sequence>
<accession>A0A8H2LEJ8</accession>
<keyword evidence="1" id="KW-0805">Transcription regulation</keyword>
<proteinExistence type="predicted"/>
<comment type="caution">
    <text evidence="5">The sequence shown here is derived from an EMBL/GenBank/DDBJ whole genome shotgun (WGS) entry which is preliminary data.</text>
</comment>
<dbReference type="PROSITE" id="PS01124">
    <property type="entry name" value="HTH_ARAC_FAMILY_2"/>
    <property type="match status" value="1"/>
</dbReference>
<dbReference type="PANTHER" id="PTHR43280">
    <property type="entry name" value="ARAC-FAMILY TRANSCRIPTIONAL REGULATOR"/>
    <property type="match status" value="1"/>
</dbReference>
<dbReference type="InterPro" id="IPR009057">
    <property type="entry name" value="Homeodomain-like_sf"/>
</dbReference>
<dbReference type="GO" id="GO:0043565">
    <property type="term" value="F:sequence-specific DNA binding"/>
    <property type="evidence" value="ECO:0007669"/>
    <property type="project" value="InterPro"/>
</dbReference>
<evidence type="ECO:0000256" key="2">
    <source>
        <dbReference type="ARBA" id="ARBA00023125"/>
    </source>
</evidence>
<dbReference type="SUPFAM" id="SSF46689">
    <property type="entry name" value="Homeodomain-like"/>
    <property type="match status" value="1"/>
</dbReference>
<dbReference type="PANTHER" id="PTHR43280:SF2">
    <property type="entry name" value="HTH-TYPE TRANSCRIPTIONAL REGULATOR EXSA"/>
    <property type="match status" value="1"/>
</dbReference>
<dbReference type="AlphaFoldDB" id="A0A8H2LEJ8"/>
<evidence type="ECO:0000256" key="1">
    <source>
        <dbReference type="ARBA" id="ARBA00023015"/>
    </source>
</evidence>
<reference evidence="5 6" key="1">
    <citation type="submission" date="2019-08" db="EMBL/GenBank/DDBJ databases">
        <title>Genomes of Antarctic Bizionia species.</title>
        <authorList>
            <person name="Bowman J.P."/>
        </authorList>
    </citation>
    <scope>NUCLEOTIDE SEQUENCE [LARGE SCALE GENOMIC DNA]</scope>
    <source>
        <strain evidence="5 6">HFD</strain>
    </source>
</reference>
<gene>
    <name evidence="5" type="ORF">ES676_07180</name>
</gene>
<dbReference type="RefSeq" id="WP_148369647.1">
    <property type="nucleotide sequence ID" value="NZ_VSKM01000006.1"/>
</dbReference>
<dbReference type="InterPro" id="IPR018060">
    <property type="entry name" value="HTH_AraC"/>
</dbReference>
<dbReference type="GO" id="GO:0003700">
    <property type="term" value="F:DNA-binding transcription factor activity"/>
    <property type="evidence" value="ECO:0007669"/>
    <property type="project" value="InterPro"/>
</dbReference>
<dbReference type="Gene3D" id="1.10.10.60">
    <property type="entry name" value="Homeodomain-like"/>
    <property type="match status" value="1"/>
</dbReference>
<evidence type="ECO:0000256" key="3">
    <source>
        <dbReference type="ARBA" id="ARBA00023163"/>
    </source>
</evidence>
<evidence type="ECO:0000313" key="5">
    <source>
        <dbReference type="EMBL" id="TYB74451.1"/>
    </source>
</evidence>
<dbReference type="Proteomes" id="UP000323324">
    <property type="component" value="Unassembled WGS sequence"/>
</dbReference>
<dbReference type="SMART" id="SM00342">
    <property type="entry name" value="HTH_ARAC"/>
    <property type="match status" value="1"/>
</dbReference>
<dbReference type="EMBL" id="VSKM01000006">
    <property type="protein sequence ID" value="TYB74451.1"/>
    <property type="molecule type" value="Genomic_DNA"/>
</dbReference>
<evidence type="ECO:0000313" key="6">
    <source>
        <dbReference type="Proteomes" id="UP000323324"/>
    </source>
</evidence>
<protein>
    <submittedName>
        <fullName evidence="5">Helix-turn-helix transcriptional regulator</fullName>
    </submittedName>
</protein>
<feature type="domain" description="HTH araC/xylS-type" evidence="4">
    <location>
        <begin position="96"/>
        <end position="177"/>
    </location>
</feature>
<dbReference type="Pfam" id="PF12833">
    <property type="entry name" value="HTH_18"/>
    <property type="match status" value="1"/>
</dbReference>
<keyword evidence="2" id="KW-0238">DNA-binding</keyword>